<dbReference type="OrthoDB" id="9782820at2"/>
<sequence length="204" mass="23009">MSVTSCLPPEKPALNKGEMTQLLDIAREAIRSHFSDDLPLPPQLDLYHRKLRAKGACFVTLEVDGTLQGCLGTVTANEPLVIEVHNKARDSAYQDRRFMPLTEEQLDSLTIEISVLSEPKLLSVNSEEELLAYLEQHKVGVILTEHYSQAVFLPQVWEKLPNPAAFIKALKQKAGWPMNHWSPNVRVKTFTITQMKGKYFTPLA</sequence>
<keyword evidence="3" id="KW-1185">Reference proteome</keyword>
<protein>
    <recommendedName>
        <fullName evidence="1">AMMECR1 domain-containing protein</fullName>
    </recommendedName>
</protein>
<dbReference type="InterPro" id="IPR027623">
    <property type="entry name" value="AmmeMemoSam_A"/>
</dbReference>
<dbReference type="AlphaFoldDB" id="A0A066RUR6"/>
<proteinExistence type="predicted"/>
<name>A0A066RUR6_9GAMM</name>
<dbReference type="InterPro" id="IPR036071">
    <property type="entry name" value="AMMECR1_dom_sf"/>
</dbReference>
<dbReference type="STRING" id="1654360.EA58_03585"/>
<dbReference type="Gene3D" id="3.30.1490.150">
    <property type="entry name" value="Hypothetical protein ph0010, domain 2"/>
    <property type="match status" value="1"/>
</dbReference>
<dbReference type="Gene3D" id="3.30.700.20">
    <property type="entry name" value="Hypothetical protein ph0010, domain 1"/>
    <property type="match status" value="1"/>
</dbReference>
<evidence type="ECO:0000259" key="1">
    <source>
        <dbReference type="PROSITE" id="PS51112"/>
    </source>
</evidence>
<dbReference type="InterPro" id="IPR027485">
    <property type="entry name" value="AMMECR1_N"/>
</dbReference>
<gene>
    <name evidence="2" type="ORF">EA58_03585</name>
</gene>
<evidence type="ECO:0000313" key="3">
    <source>
        <dbReference type="Proteomes" id="UP000027192"/>
    </source>
</evidence>
<dbReference type="InterPro" id="IPR002733">
    <property type="entry name" value="AMMECR1_domain"/>
</dbReference>
<dbReference type="PANTHER" id="PTHR13016:SF0">
    <property type="entry name" value="AMME SYNDROME CANDIDATE GENE 1 PROTEIN"/>
    <property type="match status" value="1"/>
</dbReference>
<dbReference type="Pfam" id="PF01871">
    <property type="entry name" value="AMMECR1"/>
    <property type="match status" value="1"/>
</dbReference>
<dbReference type="InterPro" id="IPR023473">
    <property type="entry name" value="AMMECR1"/>
</dbReference>
<dbReference type="EMBL" id="JMIB01000005">
    <property type="protein sequence ID" value="KDM92851.1"/>
    <property type="molecule type" value="Genomic_DNA"/>
</dbReference>
<dbReference type="SUPFAM" id="SSF143447">
    <property type="entry name" value="AMMECR1-like"/>
    <property type="match status" value="1"/>
</dbReference>
<evidence type="ECO:0000313" key="2">
    <source>
        <dbReference type="EMBL" id="KDM92851.1"/>
    </source>
</evidence>
<organism evidence="2 3">
    <name type="scientific">Photobacterium galatheae</name>
    <dbReference type="NCBI Taxonomy" id="1654360"/>
    <lineage>
        <taxon>Bacteria</taxon>
        <taxon>Pseudomonadati</taxon>
        <taxon>Pseudomonadota</taxon>
        <taxon>Gammaproteobacteria</taxon>
        <taxon>Vibrionales</taxon>
        <taxon>Vibrionaceae</taxon>
        <taxon>Photobacterium</taxon>
    </lineage>
</organism>
<dbReference type="PROSITE" id="PS51112">
    <property type="entry name" value="AMMECR1"/>
    <property type="match status" value="1"/>
</dbReference>
<dbReference type="RefSeq" id="WP_036748944.1">
    <property type="nucleotide sequence ID" value="NZ_JAGSGC010000002.1"/>
</dbReference>
<accession>A0A066RUR6</accession>
<dbReference type="Proteomes" id="UP000027192">
    <property type="component" value="Unassembled WGS sequence"/>
</dbReference>
<dbReference type="NCBIfam" id="TIGR04335">
    <property type="entry name" value="AmmeMemoSam_A"/>
    <property type="match status" value="1"/>
</dbReference>
<comment type="caution">
    <text evidence="2">The sequence shown here is derived from an EMBL/GenBank/DDBJ whole genome shotgun (WGS) entry which is preliminary data.</text>
</comment>
<feature type="domain" description="AMMECR1" evidence="1">
    <location>
        <begin position="17"/>
        <end position="204"/>
    </location>
</feature>
<dbReference type="PANTHER" id="PTHR13016">
    <property type="entry name" value="AMMECR1 HOMOLOG"/>
    <property type="match status" value="1"/>
</dbReference>
<reference evidence="2 3" key="1">
    <citation type="submission" date="2014-04" db="EMBL/GenBank/DDBJ databases">
        <title>Draft genome sequence of Photobacterium halotolerans S2753: a solonamide, ngercheumicin and holomycin producer.</title>
        <authorList>
            <person name="Machado H.R."/>
            <person name="Gram L."/>
        </authorList>
    </citation>
    <scope>NUCLEOTIDE SEQUENCE [LARGE SCALE GENOMIC DNA]</scope>
    <source>
        <strain evidence="2 3">S2753</strain>
    </source>
</reference>